<dbReference type="EC" id="5.6.2.4" evidence="12"/>
<dbReference type="KEGG" id="str:Sterm_1173"/>
<keyword evidence="9 12" id="KW-0238">DNA-binding</keyword>
<evidence type="ECO:0000256" key="11">
    <source>
        <dbReference type="ARBA" id="ARBA00048988"/>
    </source>
</evidence>
<evidence type="ECO:0000256" key="9">
    <source>
        <dbReference type="ARBA" id="ARBA00023125"/>
    </source>
</evidence>
<dbReference type="AlphaFoldDB" id="D1AH07"/>
<feature type="binding site" evidence="12">
    <location>
        <position position="437"/>
    </location>
    <ligand>
        <name>Zn(2+)</name>
        <dbReference type="ChEBI" id="CHEBI:29105"/>
        <label>2</label>
    </ligand>
</feature>
<dbReference type="FunFam" id="3.40.50.300:FF:000489">
    <property type="entry name" value="Primosome assembly protein PriA"/>
    <property type="match status" value="1"/>
</dbReference>
<dbReference type="GO" id="GO:0006310">
    <property type="term" value="P:DNA recombination"/>
    <property type="evidence" value="ECO:0007669"/>
    <property type="project" value="InterPro"/>
</dbReference>
<evidence type="ECO:0000256" key="7">
    <source>
        <dbReference type="ARBA" id="ARBA00022833"/>
    </source>
</evidence>
<dbReference type="SMART" id="SM00487">
    <property type="entry name" value="DEXDc"/>
    <property type="match status" value="1"/>
</dbReference>
<keyword evidence="1 12" id="KW-0639">Primosome</keyword>
<comment type="function">
    <text evidence="12">Initiates the restart of stalled replication forks, which reloads the replicative helicase on sites other than the origin of replication. Recognizes and binds to abandoned replication forks and remodels them to uncover a helicase loading site. Promotes assembly of the primosome at these replication forks.</text>
</comment>
<evidence type="ECO:0000256" key="1">
    <source>
        <dbReference type="ARBA" id="ARBA00022515"/>
    </source>
</evidence>
<comment type="subunit">
    <text evidence="12">Component of the replication restart primosome.</text>
</comment>
<evidence type="ECO:0000313" key="15">
    <source>
        <dbReference type="EMBL" id="ACZ08041.1"/>
    </source>
</evidence>
<dbReference type="GO" id="GO:0006270">
    <property type="term" value="P:DNA replication initiation"/>
    <property type="evidence" value="ECO:0007669"/>
    <property type="project" value="TreeGrafter"/>
</dbReference>
<dbReference type="InterPro" id="IPR042115">
    <property type="entry name" value="PriA_3primeBD_sf"/>
</dbReference>
<feature type="binding site" evidence="12">
    <location>
        <position position="428"/>
    </location>
    <ligand>
        <name>Zn(2+)</name>
        <dbReference type="ChEBI" id="CHEBI:29105"/>
        <label>1</label>
    </ligand>
</feature>
<dbReference type="GO" id="GO:1990077">
    <property type="term" value="C:primosome complex"/>
    <property type="evidence" value="ECO:0007669"/>
    <property type="project" value="UniProtKB-UniRule"/>
</dbReference>
<evidence type="ECO:0000259" key="14">
    <source>
        <dbReference type="PROSITE" id="PS51194"/>
    </source>
</evidence>
<keyword evidence="4 12" id="KW-0547">Nucleotide-binding</keyword>
<dbReference type="Gene3D" id="3.40.50.300">
    <property type="entry name" value="P-loop containing nucleotide triphosphate hydrolases"/>
    <property type="match status" value="2"/>
</dbReference>
<accession>D1AH07</accession>
<dbReference type="eggNOG" id="COG1198">
    <property type="taxonomic scope" value="Bacteria"/>
</dbReference>
<dbReference type="CDD" id="cd18804">
    <property type="entry name" value="SF2_C_priA"/>
    <property type="match status" value="1"/>
</dbReference>
<comment type="catalytic activity">
    <reaction evidence="12">
        <text>Couples ATP hydrolysis with the unwinding of duplex DNA by translocating in the 3'-5' direction.</text>
        <dbReference type="EC" id="5.6.2.4"/>
    </reaction>
</comment>
<comment type="catalytic activity">
    <reaction evidence="11 12">
        <text>ATP + H2O = ADP + phosphate + H(+)</text>
        <dbReference type="Rhea" id="RHEA:13065"/>
        <dbReference type="ChEBI" id="CHEBI:15377"/>
        <dbReference type="ChEBI" id="CHEBI:15378"/>
        <dbReference type="ChEBI" id="CHEBI:30616"/>
        <dbReference type="ChEBI" id="CHEBI:43474"/>
        <dbReference type="ChEBI" id="CHEBI:456216"/>
        <dbReference type="EC" id="5.6.2.4"/>
    </reaction>
</comment>
<dbReference type="GO" id="GO:0006302">
    <property type="term" value="P:double-strand break repair"/>
    <property type="evidence" value="ECO:0007669"/>
    <property type="project" value="InterPro"/>
</dbReference>
<evidence type="ECO:0000256" key="3">
    <source>
        <dbReference type="ARBA" id="ARBA00022723"/>
    </source>
</evidence>
<dbReference type="Pfam" id="PF18074">
    <property type="entry name" value="PriA_C"/>
    <property type="match status" value="1"/>
</dbReference>
<dbReference type="SMART" id="SM00490">
    <property type="entry name" value="HELICc"/>
    <property type="match status" value="1"/>
</dbReference>
<dbReference type="Pfam" id="PF00271">
    <property type="entry name" value="Helicase_C"/>
    <property type="match status" value="1"/>
</dbReference>
<feature type="binding site" evidence="12">
    <location>
        <position position="465"/>
    </location>
    <ligand>
        <name>Zn(2+)</name>
        <dbReference type="ChEBI" id="CHEBI:29105"/>
        <label>1</label>
    </ligand>
</feature>
<dbReference type="HOGENOM" id="CLU_013353_3_1_0"/>
<keyword evidence="7 12" id="KW-0862">Zinc</keyword>
<evidence type="ECO:0000256" key="8">
    <source>
        <dbReference type="ARBA" id="ARBA00022840"/>
    </source>
</evidence>
<dbReference type="HAMAP" id="MF_00983">
    <property type="entry name" value="PriA"/>
    <property type="match status" value="1"/>
</dbReference>
<keyword evidence="16" id="KW-1185">Reference proteome</keyword>
<dbReference type="GO" id="GO:0003677">
    <property type="term" value="F:DNA binding"/>
    <property type="evidence" value="ECO:0007669"/>
    <property type="project" value="UniProtKB-UniRule"/>
</dbReference>
<dbReference type="InterPro" id="IPR011545">
    <property type="entry name" value="DEAD/DEAH_box_helicase_dom"/>
</dbReference>
<dbReference type="InterPro" id="IPR041236">
    <property type="entry name" value="PriA_C"/>
</dbReference>
<dbReference type="Pfam" id="PF17764">
    <property type="entry name" value="PriA_3primeBD"/>
    <property type="match status" value="1"/>
</dbReference>
<feature type="binding site" evidence="12">
    <location>
        <position position="452"/>
    </location>
    <ligand>
        <name>Zn(2+)</name>
        <dbReference type="ChEBI" id="CHEBI:29105"/>
        <label>2</label>
    </ligand>
</feature>
<dbReference type="InterPro" id="IPR040498">
    <property type="entry name" value="PriA_CRR"/>
</dbReference>
<evidence type="ECO:0000313" key="16">
    <source>
        <dbReference type="Proteomes" id="UP000000845"/>
    </source>
</evidence>
<evidence type="ECO:0000256" key="6">
    <source>
        <dbReference type="ARBA" id="ARBA00022806"/>
    </source>
</evidence>
<evidence type="ECO:0000256" key="5">
    <source>
        <dbReference type="ARBA" id="ARBA00022801"/>
    </source>
</evidence>
<dbReference type="EMBL" id="CP001739">
    <property type="protein sequence ID" value="ACZ08041.1"/>
    <property type="molecule type" value="Genomic_DNA"/>
</dbReference>
<dbReference type="InterPro" id="IPR027417">
    <property type="entry name" value="P-loop_NTPase"/>
</dbReference>
<dbReference type="STRING" id="526218.Sterm_1173"/>
<dbReference type="GO" id="GO:0006269">
    <property type="term" value="P:DNA replication, synthesis of primer"/>
    <property type="evidence" value="ECO:0007669"/>
    <property type="project" value="UniProtKB-KW"/>
</dbReference>
<dbReference type="InterPro" id="IPR001650">
    <property type="entry name" value="Helicase_C-like"/>
</dbReference>
<keyword evidence="10 12" id="KW-0413">Isomerase</keyword>
<comment type="similarity">
    <text evidence="12">Belongs to the helicase family. PriA subfamily.</text>
</comment>
<feature type="binding site" evidence="12">
    <location>
        <position position="468"/>
    </location>
    <ligand>
        <name>Zn(2+)</name>
        <dbReference type="ChEBI" id="CHEBI:29105"/>
        <label>1</label>
    </ligand>
</feature>
<reference evidence="16" key="1">
    <citation type="submission" date="2009-09" db="EMBL/GenBank/DDBJ databases">
        <title>The complete chromosome of Sebaldella termitidis ATCC 33386.</title>
        <authorList>
            <consortium name="US DOE Joint Genome Institute (JGI-PGF)"/>
            <person name="Lucas S."/>
            <person name="Copeland A."/>
            <person name="Lapidus A."/>
            <person name="Glavina del Rio T."/>
            <person name="Dalin E."/>
            <person name="Tice H."/>
            <person name="Bruce D."/>
            <person name="Goodwin L."/>
            <person name="Pitluck S."/>
            <person name="Kyrpides N."/>
            <person name="Mavromatis K."/>
            <person name="Ivanova N."/>
            <person name="Mikhailova N."/>
            <person name="Sims D."/>
            <person name="Meincke L."/>
            <person name="Brettin T."/>
            <person name="Detter J.C."/>
            <person name="Han C."/>
            <person name="Larimer F."/>
            <person name="Land M."/>
            <person name="Hauser L."/>
            <person name="Markowitz V."/>
            <person name="Cheng J.F."/>
            <person name="Hugenholtz P."/>
            <person name="Woyke T."/>
            <person name="Wu D."/>
            <person name="Eisen J.A."/>
        </authorList>
    </citation>
    <scope>NUCLEOTIDE SEQUENCE [LARGE SCALE GENOMIC DNA]</scope>
    <source>
        <strain evidence="16">ATCC 33386 / NCTC 11300</strain>
    </source>
</reference>
<keyword evidence="5 12" id="KW-0378">Hydrolase</keyword>
<name>D1AH07_SEBTE</name>
<sequence>MKYYVLYVENTKSFFTYKSEEEYKPGEWCIVDFSGRKRSAVILRETEEDKIDFDIKKIKEIDSRADILSIPEDIIKLMDWMAVYYISDYYNVIKTVFPGILKLNYSQKAVFYKELENAEKYNSETIKDFNDYMKKKKVVTSATLIKKFGKDLVSYAQSKDAVKIEKHLVTKENKIKEIETDGIINETDIELNEEQKNTVEAIENGNNDYYLIKGITGSGKTEVYIRLIKNALKSGGGSIFLVPEISLTPQMMDRLKREFSNNVALLHSRLTTKERKEEWNAIKSGNKKVVIGARSAVFAPVQNLKYIILDEEHETTYKQESNPRYHTKNVAIKRANLLENVKVILGSATPSFDTYYQAKEGVIELLELKNRYNDAKKPVYDLVNLQNVNGNFSHELLEKISEKLLKNEQIILILNRKAFSTFIKCRDCGTVETCPNCSISLNYYRKENKLKCHYCGYEKYFKPVCGNCGSKNLIHLGTGTEKIELELGEIFKDARILRIDSENTKTQEQFEKMYNDFKNHKYDILLGTQIIAKGFHFPNVTLVSIINADIILNFPDFRAGEKTYQLLTQASGRSGREKKEGEVLIQTYDPDNDAIKKTISDNYEGYYENEMEIRKILKYPPYGRIINIVISSETETGLKEKAEKFYNMIKEKNSFIPKPFKAPIYRINNRYRYQIFIKSDRISINNIKHRIRSSLVNYREKDVRISVDVDPVNLL</sequence>
<dbReference type="PANTHER" id="PTHR30580">
    <property type="entry name" value="PRIMOSOMAL PROTEIN N"/>
    <property type="match status" value="1"/>
</dbReference>
<evidence type="ECO:0000259" key="13">
    <source>
        <dbReference type="PROSITE" id="PS51192"/>
    </source>
</evidence>
<feature type="binding site" evidence="12">
    <location>
        <position position="425"/>
    </location>
    <ligand>
        <name>Zn(2+)</name>
        <dbReference type="ChEBI" id="CHEBI:29105"/>
        <label>1</label>
    </ligand>
</feature>
<organism evidence="15 16">
    <name type="scientific">Sebaldella termitidis (strain ATCC 33386 / NCTC 11300)</name>
    <dbReference type="NCBI Taxonomy" id="526218"/>
    <lineage>
        <taxon>Bacteria</taxon>
        <taxon>Fusobacteriati</taxon>
        <taxon>Fusobacteriota</taxon>
        <taxon>Fusobacteriia</taxon>
        <taxon>Fusobacteriales</taxon>
        <taxon>Leptotrichiaceae</taxon>
        <taxon>Sebaldella</taxon>
    </lineage>
</organism>
<evidence type="ECO:0000256" key="2">
    <source>
        <dbReference type="ARBA" id="ARBA00022705"/>
    </source>
</evidence>
<dbReference type="GO" id="GO:0043138">
    <property type="term" value="F:3'-5' DNA helicase activity"/>
    <property type="evidence" value="ECO:0007669"/>
    <property type="project" value="UniProtKB-EC"/>
</dbReference>
<dbReference type="Proteomes" id="UP000000845">
    <property type="component" value="Chromosome"/>
</dbReference>
<dbReference type="CDD" id="cd17929">
    <property type="entry name" value="DEXHc_priA"/>
    <property type="match status" value="1"/>
</dbReference>
<feature type="binding site" evidence="12">
    <location>
        <position position="434"/>
    </location>
    <ligand>
        <name>Zn(2+)</name>
        <dbReference type="ChEBI" id="CHEBI:29105"/>
        <label>2</label>
    </ligand>
</feature>
<dbReference type="PANTHER" id="PTHR30580:SF0">
    <property type="entry name" value="PRIMOSOMAL PROTEIN N"/>
    <property type="match status" value="1"/>
</dbReference>
<protein>
    <recommendedName>
        <fullName evidence="12">Replication restart protein PriA</fullName>
    </recommendedName>
    <alternativeName>
        <fullName evidence="12">ATP-dependent DNA helicase PriA</fullName>
        <ecNumber evidence="12">5.6.2.4</ecNumber>
    </alternativeName>
    <alternativeName>
        <fullName evidence="12">DNA 3'-5' helicase PriA</fullName>
    </alternativeName>
</protein>
<dbReference type="RefSeq" id="WP_012860637.1">
    <property type="nucleotide sequence ID" value="NC_013517.1"/>
</dbReference>
<dbReference type="Pfam" id="PF00270">
    <property type="entry name" value="DEAD"/>
    <property type="match status" value="1"/>
</dbReference>
<keyword evidence="6 12" id="KW-0347">Helicase</keyword>
<keyword evidence="2 12" id="KW-0235">DNA replication</keyword>
<dbReference type="GO" id="GO:0005524">
    <property type="term" value="F:ATP binding"/>
    <property type="evidence" value="ECO:0007669"/>
    <property type="project" value="UniProtKB-UniRule"/>
</dbReference>
<evidence type="ECO:0000256" key="10">
    <source>
        <dbReference type="ARBA" id="ARBA00023235"/>
    </source>
</evidence>
<dbReference type="SUPFAM" id="SSF52540">
    <property type="entry name" value="P-loop containing nucleoside triphosphate hydrolases"/>
    <property type="match status" value="2"/>
</dbReference>
<dbReference type="PROSITE" id="PS51192">
    <property type="entry name" value="HELICASE_ATP_BIND_1"/>
    <property type="match status" value="1"/>
</dbReference>
<proteinExistence type="inferred from homology"/>
<dbReference type="InterPro" id="IPR041222">
    <property type="entry name" value="PriA_3primeBD"/>
</dbReference>
<dbReference type="GO" id="GO:0008270">
    <property type="term" value="F:zinc ion binding"/>
    <property type="evidence" value="ECO:0007669"/>
    <property type="project" value="UniProtKB-UniRule"/>
</dbReference>
<keyword evidence="3 12" id="KW-0479">Metal-binding</keyword>
<feature type="binding site" evidence="12">
    <location>
        <position position="455"/>
    </location>
    <ligand>
        <name>Zn(2+)</name>
        <dbReference type="ChEBI" id="CHEBI:29105"/>
        <label>2</label>
    </ligand>
</feature>
<dbReference type="Pfam" id="PF18319">
    <property type="entry name" value="Zn_ribbon_PriA"/>
    <property type="match status" value="1"/>
</dbReference>
<comment type="cofactor">
    <cofactor evidence="12">
        <name>Zn(2+)</name>
        <dbReference type="ChEBI" id="CHEBI:29105"/>
    </cofactor>
    <text evidence="12">Binds 2 zinc ions per subunit.</text>
</comment>
<dbReference type="PROSITE" id="PS51194">
    <property type="entry name" value="HELICASE_CTER"/>
    <property type="match status" value="1"/>
</dbReference>
<reference evidence="15 16" key="2">
    <citation type="journal article" date="2010" name="Stand. Genomic Sci.">
        <title>Complete genome sequence of Sebaldella termitidis type strain (NCTC 11300).</title>
        <authorList>
            <person name="Harmon-Smith M."/>
            <person name="Celia L."/>
            <person name="Chertkov O."/>
            <person name="Lapidus A."/>
            <person name="Copeland A."/>
            <person name="Glavina Del Rio T."/>
            <person name="Nolan M."/>
            <person name="Lucas S."/>
            <person name="Tice H."/>
            <person name="Cheng J.F."/>
            <person name="Han C."/>
            <person name="Detter J.C."/>
            <person name="Bruce D."/>
            <person name="Goodwin L."/>
            <person name="Pitluck S."/>
            <person name="Pati A."/>
            <person name="Liolios K."/>
            <person name="Ivanova N."/>
            <person name="Mavromatis K."/>
            <person name="Mikhailova N."/>
            <person name="Chen A."/>
            <person name="Palaniappan K."/>
            <person name="Land M."/>
            <person name="Hauser L."/>
            <person name="Chang Y.J."/>
            <person name="Jeffries C.D."/>
            <person name="Brettin T."/>
            <person name="Goker M."/>
            <person name="Beck B."/>
            <person name="Bristow J."/>
            <person name="Eisen J.A."/>
            <person name="Markowitz V."/>
            <person name="Hugenholtz P."/>
            <person name="Kyrpides N.C."/>
            <person name="Klenk H.P."/>
            <person name="Chen F."/>
        </authorList>
    </citation>
    <scope>NUCLEOTIDE SEQUENCE [LARGE SCALE GENOMIC DNA]</scope>
    <source>
        <strain evidence="16">ATCC 33386 / NCTC 11300</strain>
    </source>
</reference>
<feature type="domain" description="Helicase ATP-binding" evidence="13">
    <location>
        <begin position="201"/>
        <end position="368"/>
    </location>
</feature>
<evidence type="ECO:0000256" key="4">
    <source>
        <dbReference type="ARBA" id="ARBA00022741"/>
    </source>
</evidence>
<dbReference type="InterPro" id="IPR005259">
    <property type="entry name" value="PriA"/>
</dbReference>
<keyword evidence="8 12" id="KW-0067">ATP-binding</keyword>
<gene>
    <name evidence="12" type="primary">priA</name>
    <name evidence="15" type="ordered locus">Sterm_1173</name>
</gene>
<dbReference type="InterPro" id="IPR014001">
    <property type="entry name" value="Helicase_ATP-bd"/>
</dbReference>
<dbReference type="Gene3D" id="3.40.1440.60">
    <property type="entry name" value="PriA, 3(prime) DNA-binding domain"/>
    <property type="match status" value="1"/>
</dbReference>
<dbReference type="GO" id="GO:0016887">
    <property type="term" value="F:ATP hydrolysis activity"/>
    <property type="evidence" value="ECO:0007669"/>
    <property type="project" value="RHEA"/>
</dbReference>
<feature type="domain" description="Helicase C-terminal" evidence="14">
    <location>
        <begin position="460"/>
        <end position="614"/>
    </location>
</feature>
<evidence type="ECO:0000256" key="12">
    <source>
        <dbReference type="HAMAP-Rule" id="MF_00983"/>
    </source>
</evidence>
<dbReference type="NCBIfam" id="TIGR00595">
    <property type="entry name" value="priA"/>
    <property type="match status" value="1"/>
</dbReference>